<evidence type="ECO:0000313" key="4">
    <source>
        <dbReference type="Proteomes" id="UP000198253"/>
    </source>
</evidence>
<feature type="signal peptide" evidence="2">
    <location>
        <begin position="1"/>
        <end position="18"/>
    </location>
</feature>
<keyword evidence="4" id="KW-1185">Reference proteome</keyword>
<protein>
    <submittedName>
        <fullName evidence="3">Uncharacterized protein</fullName>
    </submittedName>
</protein>
<feature type="chain" id="PRO_5008707450" evidence="2">
    <location>
        <begin position="19"/>
        <end position="225"/>
    </location>
</feature>
<dbReference type="PROSITE" id="PS51257">
    <property type="entry name" value="PROKAR_LIPOPROTEIN"/>
    <property type="match status" value="1"/>
</dbReference>
<dbReference type="Proteomes" id="UP000198253">
    <property type="component" value="Chromosome I"/>
</dbReference>
<accession>A0A1C4WXF4</accession>
<keyword evidence="2" id="KW-0732">Signal</keyword>
<organism evidence="3 4">
    <name type="scientific">Micromonospora echinospora</name>
    <name type="common">Micromonospora purpurea</name>
    <dbReference type="NCBI Taxonomy" id="1877"/>
    <lineage>
        <taxon>Bacteria</taxon>
        <taxon>Bacillati</taxon>
        <taxon>Actinomycetota</taxon>
        <taxon>Actinomycetes</taxon>
        <taxon>Micromonosporales</taxon>
        <taxon>Micromonosporaceae</taxon>
        <taxon>Micromonospora</taxon>
    </lineage>
</organism>
<name>A0A1C4WXF4_MICEC</name>
<evidence type="ECO:0000313" key="3">
    <source>
        <dbReference type="EMBL" id="SCF00912.1"/>
    </source>
</evidence>
<evidence type="ECO:0000256" key="2">
    <source>
        <dbReference type="SAM" id="SignalP"/>
    </source>
</evidence>
<dbReference type="OrthoDB" id="4231854at2"/>
<dbReference type="RefSeq" id="WP_143740340.1">
    <property type="nucleotide sequence ID" value="NZ_LT607413.1"/>
</dbReference>
<dbReference type="EMBL" id="LT607413">
    <property type="protein sequence ID" value="SCF00912.1"/>
    <property type="molecule type" value="Genomic_DNA"/>
</dbReference>
<reference evidence="4" key="1">
    <citation type="submission" date="2016-06" db="EMBL/GenBank/DDBJ databases">
        <authorList>
            <person name="Varghese N."/>
            <person name="Submissions Spin"/>
        </authorList>
    </citation>
    <scope>NUCLEOTIDE SEQUENCE [LARGE SCALE GENOMIC DNA]</scope>
    <source>
        <strain evidence="4">DSM 43816</strain>
    </source>
</reference>
<dbReference type="AlphaFoldDB" id="A0A1C4WXF4"/>
<sequence length="225" mass="23859">MRRSVVPVVALLMVCVLAACGGSGKKKRSRDARPTIATTAGKVAPADRDEDAGPARVDASPSSTRTPRRKVPALTCADLSDAELGSSGVRYRDYPNPLRLRDGRWTGNGATVLLQKPCATGDLDGDGAVDAVGAVMLDSGGSGRFWSLVVWRNVDGQPRYVAVTDVGDRTPVQSIRIADKRATVVQLTRSPGAAMAELDLRRTAVHRLTGARFPAISHTDVPYTP</sequence>
<evidence type="ECO:0000256" key="1">
    <source>
        <dbReference type="SAM" id="MobiDB-lite"/>
    </source>
</evidence>
<dbReference type="InParanoid" id="A0A1C4WXF4"/>
<gene>
    <name evidence="3" type="ORF">GA0070618_2595</name>
</gene>
<feature type="region of interest" description="Disordered" evidence="1">
    <location>
        <begin position="23"/>
        <end position="72"/>
    </location>
</feature>
<proteinExistence type="predicted"/>